<keyword evidence="1" id="KW-0472">Membrane</keyword>
<feature type="transmembrane region" description="Helical" evidence="1">
    <location>
        <begin position="71"/>
        <end position="95"/>
    </location>
</feature>
<keyword evidence="1" id="KW-0812">Transmembrane</keyword>
<keyword evidence="1" id="KW-1133">Transmembrane helix</keyword>
<evidence type="ECO:0000313" key="2">
    <source>
        <dbReference type="EMBL" id="KAG2544617.1"/>
    </source>
</evidence>
<organism evidence="2 3">
    <name type="scientific">Panicum virgatum</name>
    <name type="common">Blackwell switchgrass</name>
    <dbReference type="NCBI Taxonomy" id="38727"/>
    <lineage>
        <taxon>Eukaryota</taxon>
        <taxon>Viridiplantae</taxon>
        <taxon>Streptophyta</taxon>
        <taxon>Embryophyta</taxon>
        <taxon>Tracheophyta</taxon>
        <taxon>Spermatophyta</taxon>
        <taxon>Magnoliopsida</taxon>
        <taxon>Liliopsida</taxon>
        <taxon>Poales</taxon>
        <taxon>Poaceae</taxon>
        <taxon>PACMAD clade</taxon>
        <taxon>Panicoideae</taxon>
        <taxon>Panicodae</taxon>
        <taxon>Paniceae</taxon>
        <taxon>Panicinae</taxon>
        <taxon>Panicum</taxon>
        <taxon>Panicum sect. Hiantes</taxon>
    </lineage>
</organism>
<name>A0A8T0N606_PANVG</name>
<reference evidence="2" key="1">
    <citation type="submission" date="2020-05" db="EMBL/GenBank/DDBJ databases">
        <title>WGS assembly of Panicum virgatum.</title>
        <authorList>
            <person name="Lovell J.T."/>
            <person name="Jenkins J."/>
            <person name="Shu S."/>
            <person name="Juenger T.E."/>
            <person name="Schmutz J."/>
        </authorList>
    </citation>
    <scope>NUCLEOTIDE SEQUENCE</scope>
    <source>
        <strain evidence="2">AP13</strain>
    </source>
</reference>
<protein>
    <submittedName>
        <fullName evidence="2">Uncharacterized protein</fullName>
    </submittedName>
</protein>
<keyword evidence="3" id="KW-1185">Reference proteome</keyword>
<dbReference type="Proteomes" id="UP000823388">
    <property type="component" value="Chromosome 9K"/>
</dbReference>
<evidence type="ECO:0000256" key="1">
    <source>
        <dbReference type="SAM" id="Phobius"/>
    </source>
</evidence>
<dbReference type="EMBL" id="CM029053">
    <property type="protein sequence ID" value="KAG2544617.1"/>
    <property type="molecule type" value="Genomic_DNA"/>
</dbReference>
<gene>
    <name evidence="2" type="ORF">PVAP13_9KG043881</name>
</gene>
<proteinExistence type="predicted"/>
<accession>A0A8T0N606</accession>
<sequence length="106" mass="11113">MGTGWLTGACSCASGAAAAPLDRLPPGNRRVLPPRRAPSCSVARRCARSVPLSPPPPWRSRWFVPVAGSGLWLAVPLSSAALPAPSGLLVVWLLFPTRTEATTWAS</sequence>
<evidence type="ECO:0000313" key="3">
    <source>
        <dbReference type="Proteomes" id="UP000823388"/>
    </source>
</evidence>
<comment type="caution">
    <text evidence="2">The sequence shown here is derived from an EMBL/GenBank/DDBJ whole genome shotgun (WGS) entry which is preliminary data.</text>
</comment>
<dbReference type="AlphaFoldDB" id="A0A8T0N606"/>